<evidence type="ECO:0000256" key="5">
    <source>
        <dbReference type="ARBA" id="ARBA00023163"/>
    </source>
</evidence>
<dbReference type="STRING" id="1385512.N784_04775"/>
<feature type="region of interest" description="Disordered" evidence="7">
    <location>
        <begin position="92"/>
        <end position="159"/>
    </location>
</feature>
<dbReference type="GO" id="GO:0006351">
    <property type="term" value="P:DNA-templated transcription"/>
    <property type="evidence" value="ECO:0007669"/>
    <property type="project" value="InterPro"/>
</dbReference>
<evidence type="ECO:0000259" key="8">
    <source>
        <dbReference type="PROSITE" id="PS51913"/>
    </source>
</evidence>
<dbReference type="Pfam" id="PF05066">
    <property type="entry name" value="HARE-HTH"/>
    <property type="match status" value="1"/>
</dbReference>
<comment type="function">
    <text evidence="6">Participates in both the initiation and recycling phases of transcription. In the presence of the delta subunit, RNAP displays an increased specificity of transcription, a decreased affinity for nucleic acids, and an increased efficiency of RNA synthesis because of enhanced recycling.</text>
</comment>
<keyword evidence="4 6" id="KW-0548">Nucleotidyltransferase</keyword>
<dbReference type="InterPro" id="IPR029757">
    <property type="entry name" value="RpoE"/>
</dbReference>
<keyword evidence="2 6" id="KW-0240">DNA-directed RNA polymerase</keyword>
<dbReference type="GO" id="GO:0000428">
    <property type="term" value="C:DNA-directed RNA polymerase complex"/>
    <property type="evidence" value="ECO:0007669"/>
    <property type="project" value="UniProtKB-KW"/>
</dbReference>
<comment type="caution">
    <text evidence="9">The sequence shown here is derived from an EMBL/GenBank/DDBJ whole genome shotgun (WGS) entry which is preliminary data.</text>
</comment>
<dbReference type="AlphaFoldDB" id="A0A0A5HS71"/>
<dbReference type="HAMAP" id="MF_00357">
    <property type="entry name" value="RNApol_bact_RpoE"/>
    <property type="match status" value="1"/>
</dbReference>
<dbReference type="OrthoDB" id="401223at2"/>
<accession>A0A0A5HS71</accession>
<evidence type="ECO:0000313" key="10">
    <source>
        <dbReference type="Proteomes" id="UP000030401"/>
    </source>
</evidence>
<proteinExistence type="inferred from homology"/>
<feature type="domain" description="HTH HARE-type" evidence="8">
    <location>
        <begin position="14"/>
        <end position="81"/>
    </location>
</feature>
<evidence type="ECO:0000256" key="7">
    <source>
        <dbReference type="SAM" id="MobiDB-lite"/>
    </source>
</evidence>
<name>A0A0A5HS71_9BACI</name>
<protein>
    <recommendedName>
        <fullName evidence="6">Probable DNA-directed RNA polymerase subunit delta</fullName>
    </recommendedName>
    <alternativeName>
        <fullName evidence="6">RNAP delta factor</fullName>
    </alternativeName>
</protein>
<comment type="similarity">
    <text evidence="1 6">Belongs to the RpoE family.</text>
</comment>
<dbReference type="InterPro" id="IPR038087">
    <property type="entry name" value="RNAP_delta_N_dom_sf"/>
</dbReference>
<dbReference type="RefSeq" id="WP_036834454.1">
    <property type="nucleotide sequence ID" value="NZ_AVPG01000013.1"/>
</dbReference>
<organism evidence="9 10">
    <name type="scientific">Pontibacillus litoralis JSM 072002</name>
    <dbReference type="NCBI Taxonomy" id="1385512"/>
    <lineage>
        <taxon>Bacteria</taxon>
        <taxon>Bacillati</taxon>
        <taxon>Bacillota</taxon>
        <taxon>Bacilli</taxon>
        <taxon>Bacillales</taxon>
        <taxon>Bacillaceae</taxon>
        <taxon>Pontibacillus</taxon>
    </lineage>
</organism>
<evidence type="ECO:0000256" key="3">
    <source>
        <dbReference type="ARBA" id="ARBA00022679"/>
    </source>
</evidence>
<keyword evidence="10" id="KW-1185">Reference proteome</keyword>
<dbReference type="Gene3D" id="1.10.10.1250">
    <property type="entry name" value="RNA polymerase, subunit delta, N-terminal domain"/>
    <property type="match status" value="1"/>
</dbReference>
<dbReference type="eggNOG" id="COG3343">
    <property type="taxonomic scope" value="Bacteria"/>
</dbReference>
<gene>
    <name evidence="6" type="primary">rpoE</name>
    <name evidence="9" type="ORF">N784_04775</name>
</gene>
<evidence type="ECO:0000313" key="9">
    <source>
        <dbReference type="EMBL" id="KGX86472.1"/>
    </source>
</evidence>
<dbReference type="InterPro" id="IPR007759">
    <property type="entry name" value="Asxl_HARE-HTH"/>
</dbReference>
<feature type="compositionally biased region" description="Acidic residues" evidence="7">
    <location>
        <begin position="106"/>
        <end position="139"/>
    </location>
</feature>
<feature type="compositionally biased region" description="Acidic residues" evidence="7">
    <location>
        <begin position="146"/>
        <end position="159"/>
    </location>
</feature>
<comment type="subunit">
    <text evidence="6">RNAP is composed of a core of 2 alpha, a beta and a beta' subunits. The core is associated with a delta subunit and one of several sigma factors.</text>
</comment>
<evidence type="ECO:0000256" key="6">
    <source>
        <dbReference type="HAMAP-Rule" id="MF_00357"/>
    </source>
</evidence>
<evidence type="ECO:0000256" key="4">
    <source>
        <dbReference type="ARBA" id="ARBA00022695"/>
    </source>
</evidence>
<dbReference type="GO" id="GO:0003899">
    <property type="term" value="F:DNA-directed RNA polymerase activity"/>
    <property type="evidence" value="ECO:0007669"/>
    <property type="project" value="UniProtKB-UniRule"/>
</dbReference>
<dbReference type="EMBL" id="AVPG01000013">
    <property type="protein sequence ID" value="KGX86472.1"/>
    <property type="molecule type" value="Genomic_DNA"/>
</dbReference>
<keyword evidence="5 6" id="KW-0804">Transcription</keyword>
<dbReference type="PROSITE" id="PS51913">
    <property type="entry name" value="HTH_HARE"/>
    <property type="match status" value="1"/>
</dbReference>
<sequence>MSLNKYSHEEVAEMSMIEIANEILSDEKQALQFNELFNKIAELKGFDNQQKRDNMALLFTYMNTDGRFMTIGSNIWGLKRWYPVEQQVEEVQAPVKKKKKAKKEEELEEDIEEEVIEDDLNLDVEELDLDADDEEDELGEGFHIDGDDEDIDEEDNDNK</sequence>
<dbReference type="Proteomes" id="UP000030401">
    <property type="component" value="Unassembled WGS sequence"/>
</dbReference>
<dbReference type="NCBIfam" id="TIGR04567">
    <property type="entry name" value="RNAP_delt_lowGC"/>
    <property type="match status" value="1"/>
</dbReference>
<evidence type="ECO:0000256" key="2">
    <source>
        <dbReference type="ARBA" id="ARBA00022478"/>
    </source>
</evidence>
<evidence type="ECO:0000256" key="1">
    <source>
        <dbReference type="ARBA" id="ARBA00009828"/>
    </source>
</evidence>
<reference evidence="9 10" key="1">
    <citation type="submission" date="2013-08" db="EMBL/GenBank/DDBJ databases">
        <authorList>
            <person name="Huang J."/>
            <person name="Wang G."/>
        </authorList>
    </citation>
    <scope>NUCLEOTIDE SEQUENCE [LARGE SCALE GENOMIC DNA]</scope>
    <source>
        <strain evidence="9 10">JSM 072002</strain>
    </source>
</reference>
<keyword evidence="3 6" id="KW-0808">Transferase</keyword>
<dbReference type="GO" id="GO:0006355">
    <property type="term" value="P:regulation of DNA-templated transcription"/>
    <property type="evidence" value="ECO:0007669"/>
    <property type="project" value="UniProtKB-UniRule"/>
</dbReference>